<feature type="domain" description="SsuA/THI5-like" evidence="1">
    <location>
        <begin position="46"/>
        <end position="259"/>
    </location>
</feature>
<evidence type="ECO:0000259" key="1">
    <source>
        <dbReference type="Pfam" id="PF09084"/>
    </source>
</evidence>
<comment type="caution">
    <text evidence="2">The sequence shown here is derived from an EMBL/GenBank/DDBJ whole genome shotgun (WGS) entry which is preliminary data.</text>
</comment>
<evidence type="ECO:0000313" key="3">
    <source>
        <dbReference type="Proteomes" id="UP000034894"/>
    </source>
</evidence>
<dbReference type="Gene3D" id="3.40.190.10">
    <property type="entry name" value="Periplasmic binding protein-like II"/>
    <property type="match status" value="2"/>
</dbReference>
<dbReference type="STRING" id="1618443.UV73_C0010G0009"/>
<dbReference type="Pfam" id="PF09084">
    <property type="entry name" value="NMT1"/>
    <property type="match status" value="1"/>
</dbReference>
<protein>
    <recommendedName>
        <fullName evidence="1">SsuA/THI5-like domain-containing protein</fullName>
    </recommendedName>
</protein>
<reference evidence="2 3" key="1">
    <citation type="journal article" date="2015" name="Nature">
        <title>rRNA introns, odd ribosomes, and small enigmatic genomes across a large radiation of phyla.</title>
        <authorList>
            <person name="Brown C.T."/>
            <person name="Hug L.A."/>
            <person name="Thomas B.C."/>
            <person name="Sharon I."/>
            <person name="Castelle C.J."/>
            <person name="Singh A."/>
            <person name="Wilkins M.J."/>
            <person name="Williams K.H."/>
            <person name="Banfield J.F."/>
        </authorList>
    </citation>
    <scope>NUCLEOTIDE SEQUENCE [LARGE SCALE GENOMIC DNA]</scope>
</reference>
<dbReference type="Proteomes" id="UP000034894">
    <property type="component" value="Unassembled WGS sequence"/>
</dbReference>
<dbReference type="InterPro" id="IPR015168">
    <property type="entry name" value="SsuA/THI5"/>
</dbReference>
<accession>A0A0G1DFK5</accession>
<proteinExistence type="predicted"/>
<gene>
    <name evidence="2" type="ORF">UV73_C0010G0009</name>
</gene>
<sequence>MKKRILAAFLSVLIIVSLIAVSRKYFRKTQNKTPEKITVLLDWFPNTNHTGLYVAKENKYFSDSGLEVEIIQPSEGENIQVVAAGKAQFAVSSQEAVTMARAEDIPVVSIAAVIQHNTSAFASLKDSNIRTVRDFEGKRYGGWGSPVEEAVLKAVMGEAGADYSKLENVTIGTTDFFTTIGRDSDFQWIFYGWDGIAAQQRGIDMNLIYLKDLSPVLDYYTPVLISSENYIKNKKDLAEKFTRAVARGYQYSIDHPDRAAEILIKNAPELDRDLVNASQEWLSKRYRADTENWGRQDLSVWQRYVDWLFTNKLIKKQIEAGSAFTNELLP</sequence>
<dbReference type="PANTHER" id="PTHR31528:SF3">
    <property type="entry name" value="THIAMINE BIOSYNTHESIS PROTEIN HI_0357-RELATED"/>
    <property type="match status" value="1"/>
</dbReference>
<dbReference type="AlphaFoldDB" id="A0A0G1DFK5"/>
<organism evidence="2 3">
    <name type="scientific">Candidatus Gottesmanbacteria bacterium GW2011_GWA2_43_14</name>
    <dbReference type="NCBI Taxonomy" id="1618443"/>
    <lineage>
        <taxon>Bacteria</taxon>
        <taxon>Candidatus Gottesmaniibacteriota</taxon>
    </lineage>
</organism>
<dbReference type="SUPFAM" id="SSF53850">
    <property type="entry name" value="Periplasmic binding protein-like II"/>
    <property type="match status" value="1"/>
</dbReference>
<dbReference type="InterPro" id="IPR027939">
    <property type="entry name" value="NMT1/THI5"/>
</dbReference>
<dbReference type="GO" id="GO:0009228">
    <property type="term" value="P:thiamine biosynthetic process"/>
    <property type="evidence" value="ECO:0007669"/>
    <property type="project" value="InterPro"/>
</dbReference>
<evidence type="ECO:0000313" key="2">
    <source>
        <dbReference type="EMBL" id="KKS96424.1"/>
    </source>
</evidence>
<dbReference type="EMBL" id="LCFP01000010">
    <property type="protein sequence ID" value="KKS96424.1"/>
    <property type="molecule type" value="Genomic_DNA"/>
</dbReference>
<dbReference type="PATRIC" id="fig|1618443.3.peg.1221"/>
<name>A0A0G1DFK5_9BACT</name>
<dbReference type="PANTHER" id="PTHR31528">
    <property type="entry name" value="4-AMINO-5-HYDROXYMETHYL-2-METHYLPYRIMIDINE PHOSPHATE SYNTHASE THI11-RELATED"/>
    <property type="match status" value="1"/>
</dbReference>